<gene>
    <name evidence="1" type="ORF">PSON_ATCC_30995.1.T1170030</name>
</gene>
<dbReference type="AlphaFoldDB" id="A0A8S1QRF1"/>
<organism evidence="1 2">
    <name type="scientific">Paramecium sonneborni</name>
    <dbReference type="NCBI Taxonomy" id="65129"/>
    <lineage>
        <taxon>Eukaryota</taxon>
        <taxon>Sar</taxon>
        <taxon>Alveolata</taxon>
        <taxon>Ciliophora</taxon>
        <taxon>Intramacronucleata</taxon>
        <taxon>Oligohymenophorea</taxon>
        <taxon>Peniculida</taxon>
        <taxon>Parameciidae</taxon>
        <taxon>Paramecium</taxon>
    </lineage>
</organism>
<accession>A0A8S1QRF1</accession>
<name>A0A8S1QRF1_9CILI</name>
<keyword evidence="2" id="KW-1185">Reference proteome</keyword>
<evidence type="ECO:0000313" key="1">
    <source>
        <dbReference type="EMBL" id="CAD8118348.1"/>
    </source>
</evidence>
<comment type="caution">
    <text evidence="1">The sequence shown here is derived from an EMBL/GenBank/DDBJ whole genome shotgun (WGS) entry which is preliminary data.</text>
</comment>
<evidence type="ECO:0000313" key="2">
    <source>
        <dbReference type="Proteomes" id="UP000692954"/>
    </source>
</evidence>
<protein>
    <submittedName>
        <fullName evidence="1">Uncharacterized protein</fullName>
    </submittedName>
</protein>
<proteinExistence type="predicted"/>
<dbReference type="Proteomes" id="UP000692954">
    <property type="component" value="Unassembled WGS sequence"/>
</dbReference>
<reference evidence="1" key="1">
    <citation type="submission" date="2021-01" db="EMBL/GenBank/DDBJ databases">
        <authorList>
            <consortium name="Genoscope - CEA"/>
            <person name="William W."/>
        </authorList>
    </citation>
    <scope>NUCLEOTIDE SEQUENCE</scope>
</reference>
<dbReference type="EMBL" id="CAJJDN010000117">
    <property type="protein sequence ID" value="CAD8118348.1"/>
    <property type="molecule type" value="Genomic_DNA"/>
</dbReference>
<sequence length="356" mass="42551">MSQLTNSLLKCILKEQYGSLKFDIIKKFQENINNQDIHQYIFQLCYIYYVTGNQHLEEFLKKYGLMNSSNYYRLEWTLKALSEDSKCYSIKEGFTKFLNLIKHEFVNKGLTNTNSREDYFQDMYLIKEARANYQDRQDQLIFNLIEQSIRLKGIEIEERKEQMITFLKTINQNINVLWQLTQQGGITIPFNHGLMDSCLIVNIIEDEFICFNTAKRVPYKIIVETIDPSEVELIKKAVEIYQNSNNVQELIPYYDIEKEMRNIAQLKILQQYDIDELKKQCIRIQEIGIKKSRIQFKSRELKSKEESPRQGYLFIFYQLQFNMGRRLECYLVENLKDILIQTSQNLSNQTNYYQGR</sequence>